<keyword evidence="4 8" id="KW-0808">Transferase</keyword>
<dbReference type="GO" id="GO:0032259">
    <property type="term" value="P:methylation"/>
    <property type="evidence" value="ECO:0007669"/>
    <property type="project" value="UniProtKB-KW"/>
</dbReference>
<comment type="caution">
    <text evidence="8">The sequence shown here is derived from an EMBL/GenBank/DDBJ whole genome shotgun (WGS) entry which is preliminary data.</text>
</comment>
<dbReference type="PROSITE" id="PS00092">
    <property type="entry name" value="N6_MTASE"/>
    <property type="match status" value="1"/>
</dbReference>
<name>A0A2W5AHE7_9SPHN</name>
<evidence type="ECO:0000313" key="9">
    <source>
        <dbReference type="Proteomes" id="UP000249066"/>
    </source>
</evidence>
<dbReference type="Proteomes" id="UP000249066">
    <property type="component" value="Unassembled WGS sequence"/>
</dbReference>
<reference evidence="8 9" key="1">
    <citation type="submission" date="2017-08" db="EMBL/GenBank/DDBJ databases">
        <title>Infants hospitalized years apart are colonized by the same room-sourced microbial strains.</title>
        <authorList>
            <person name="Brooks B."/>
            <person name="Olm M.R."/>
            <person name="Firek B.A."/>
            <person name="Baker R."/>
            <person name="Thomas B.C."/>
            <person name="Morowitz M.J."/>
            <person name="Banfield J.F."/>
        </authorList>
    </citation>
    <scope>NUCLEOTIDE SEQUENCE [LARGE SCALE GENOMIC DNA]</scope>
    <source>
        <strain evidence="8">S2_018_000_R2_101</strain>
    </source>
</reference>
<dbReference type="AlphaFoldDB" id="A0A2W5AHE7"/>
<organism evidence="8 9">
    <name type="scientific">Sphingomonas sanxanigenens</name>
    <dbReference type="NCBI Taxonomy" id="397260"/>
    <lineage>
        <taxon>Bacteria</taxon>
        <taxon>Pseudomonadati</taxon>
        <taxon>Pseudomonadota</taxon>
        <taxon>Alphaproteobacteria</taxon>
        <taxon>Sphingomonadales</taxon>
        <taxon>Sphingomonadaceae</taxon>
        <taxon>Sphingomonas</taxon>
    </lineage>
</organism>
<dbReference type="InterPro" id="IPR001091">
    <property type="entry name" value="RM_Methyltransferase"/>
</dbReference>
<accession>A0A2W5AHE7</accession>
<evidence type="ECO:0000313" key="8">
    <source>
        <dbReference type="EMBL" id="PZO91689.1"/>
    </source>
</evidence>
<dbReference type="PANTHER" id="PTHR13370">
    <property type="entry name" value="RNA METHYLASE-RELATED"/>
    <property type="match status" value="1"/>
</dbReference>
<keyword evidence="3 8" id="KW-0489">Methyltransferase</keyword>
<sequence>MRNDPGNRLYYGDNLDVLRREVESASVDLIYLDPPFNSNASYNILFKSPTGKGADASIEAFDDTWSWGPAAAEALLDIAQSGNHRLHVMMQAMRDAIGENAMMAYLAMMAVRLVELHRVLKPTGSLYLHCDPTASHYLKLVLDAVFGAHRYVNEIVWKRTTAHSNVYRAFGDITDSIFFYAKGEERCWNQLYRPITADRLEAAFPHADPDGRRWRSENMRNPGVRPNLHYPYAASNGVTYQPHPNGWTVSLEKMRRYDMEGRLHFPTNPDGRLRRKFYADETPGAKLQNLWDDISPIGAQAQERLGYPTQKPRALLERIISASSNPGDIVLDPFCGCGTAVDAAQKLGRHWIGIDVTHLAIGLIEKRLRDGYGETARFETIGVPADLESAQRLAVDDPHQFQAWITLRLGGWPWMGGRKGGDRGVDGHFYYVGEGGKIETGVISVKAGNNVNPAMVRDLGRVMARDKHRLGLFVCAALPTRGMEQEAASHGVIETEFGRFPALQIFTLAELFAERSPRLPPLVSPNRRAPRVEQRPSHQPGAQGSLI</sequence>
<dbReference type="GO" id="GO:0003677">
    <property type="term" value="F:DNA binding"/>
    <property type="evidence" value="ECO:0007669"/>
    <property type="project" value="InterPro"/>
</dbReference>
<dbReference type="InterPro" id="IPR002941">
    <property type="entry name" value="DNA_methylase_N4/N6"/>
</dbReference>
<protein>
    <recommendedName>
        <fullName evidence="2">site-specific DNA-methyltransferase (adenine-specific)</fullName>
        <ecNumber evidence="2">2.1.1.72</ecNumber>
    </recommendedName>
</protein>
<dbReference type="SUPFAM" id="SSF53335">
    <property type="entry name" value="S-adenosyl-L-methionine-dependent methyltransferases"/>
    <property type="match status" value="1"/>
</dbReference>
<gene>
    <name evidence="8" type="ORF">DI623_02540</name>
</gene>
<dbReference type="Gene3D" id="3.40.50.150">
    <property type="entry name" value="Vaccinia Virus protein VP39"/>
    <property type="match status" value="1"/>
</dbReference>
<dbReference type="Pfam" id="PF01555">
    <property type="entry name" value="N6_N4_Mtase"/>
    <property type="match status" value="1"/>
</dbReference>
<dbReference type="GO" id="GO:0009007">
    <property type="term" value="F:site-specific DNA-methyltransferase (adenine-specific) activity"/>
    <property type="evidence" value="ECO:0007669"/>
    <property type="project" value="UniProtKB-EC"/>
</dbReference>
<evidence type="ECO:0000259" key="7">
    <source>
        <dbReference type="Pfam" id="PF01555"/>
    </source>
</evidence>
<dbReference type="EC" id="2.1.1.72" evidence="2"/>
<evidence type="ECO:0000256" key="3">
    <source>
        <dbReference type="ARBA" id="ARBA00022603"/>
    </source>
</evidence>
<comment type="similarity">
    <text evidence="1">Belongs to the N(4)/N(6)-methyltransferase family.</text>
</comment>
<dbReference type="EMBL" id="QFNN01000006">
    <property type="protein sequence ID" value="PZO91689.1"/>
    <property type="molecule type" value="Genomic_DNA"/>
</dbReference>
<feature type="region of interest" description="Disordered" evidence="6">
    <location>
        <begin position="519"/>
        <end position="547"/>
    </location>
</feature>
<dbReference type="InterPro" id="IPR029063">
    <property type="entry name" value="SAM-dependent_MTases_sf"/>
</dbReference>
<evidence type="ECO:0000256" key="4">
    <source>
        <dbReference type="ARBA" id="ARBA00022679"/>
    </source>
</evidence>
<proteinExistence type="inferred from homology"/>
<dbReference type="PANTHER" id="PTHR13370:SF3">
    <property type="entry name" value="TRNA (GUANINE(10)-N2)-METHYLTRANSFERASE HOMOLOG"/>
    <property type="match status" value="1"/>
</dbReference>
<dbReference type="PRINTS" id="PR00508">
    <property type="entry name" value="S21N4MTFRASE"/>
</dbReference>
<comment type="catalytic activity">
    <reaction evidence="5">
        <text>a 2'-deoxyadenosine in DNA + S-adenosyl-L-methionine = an N(6)-methyl-2'-deoxyadenosine in DNA + S-adenosyl-L-homocysteine + H(+)</text>
        <dbReference type="Rhea" id="RHEA:15197"/>
        <dbReference type="Rhea" id="RHEA-COMP:12418"/>
        <dbReference type="Rhea" id="RHEA-COMP:12419"/>
        <dbReference type="ChEBI" id="CHEBI:15378"/>
        <dbReference type="ChEBI" id="CHEBI:57856"/>
        <dbReference type="ChEBI" id="CHEBI:59789"/>
        <dbReference type="ChEBI" id="CHEBI:90615"/>
        <dbReference type="ChEBI" id="CHEBI:90616"/>
        <dbReference type="EC" id="2.1.1.72"/>
    </reaction>
</comment>
<evidence type="ECO:0000256" key="6">
    <source>
        <dbReference type="SAM" id="MobiDB-lite"/>
    </source>
</evidence>
<evidence type="ECO:0000256" key="1">
    <source>
        <dbReference type="ARBA" id="ARBA00006594"/>
    </source>
</evidence>
<feature type="domain" description="DNA methylase N-4/N-6" evidence="7">
    <location>
        <begin position="27"/>
        <end position="358"/>
    </location>
</feature>
<dbReference type="InterPro" id="IPR002052">
    <property type="entry name" value="DNA_methylase_N6_adenine_CS"/>
</dbReference>
<dbReference type="GO" id="GO:0008170">
    <property type="term" value="F:N-methyltransferase activity"/>
    <property type="evidence" value="ECO:0007669"/>
    <property type="project" value="InterPro"/>
</dbReference>
<dbReference type="GO" id="GO:0005737">
    <property type="term" value="C:cytoplasm"/>
    <property type="evidence" value="ECO:0007669"/>
    <property type="project" value="TreeGrafter"/>
</dbReference>
<evidence type="ECO:0000256" key="2">
    <source>
        <dbReference type="ARBA" id="ARBA00011900"/>
    </source>
</evidence>
<evidence type="ECO:0000256" key="5">
    <source>
        <dbReference type="ARBA" id="ARBA00047942"/>
    </source>
</evidence>